<dbReference type="InterPro" id="IPR005162">
    <property type="entry name" value="Retrotrans_gag_dom"/>
</dbReference>
<protein>
    <submittedName>
        <fullName evidence="2">Retrotransposon gag protein</fullName>
    </submittedName>
</protein>
<dbReference type="PANTHER" id="PTHR33223">
    <property type="entry name" value="CCHC-TYPE DOMAIN-CONTAINING PROTEIN"/>
    <property type="match status" value="1"/>
</dbReference>
<gene>
    <name evidence="2" type="ORF">17.t00019</name>
</gene>
<dbReference type="Pfam" id="PF03732">
    <property type="entry name" value="Retrotrans_gag"/>
    <property type="match status" value="1"/>
</dbReference>
<evidence type="ECO:0000313" key="2">
    <source>
        <dbReference type="EMBL" id="ABD63092.1"/>
    </source>
</evidence>
<feature type="domain" description="Retrotransposon gag" evidence="1">
    <location>
        <begin position="53"/>
        <end position="136"/>
    </location>
</feature>
<reference evidence="2" key="1">
    <citation type="submission" date="2006-03" db="EMBL/GenBank/DDBJ databases">
        <title>Comparative Sequence and Genetic Analyses of Asparagus BACs Reveal No Microsynteny with Onion or Rice.</title>
        <authorList>
            <person name="Jernej J."/>
            <person name="Telgmann A."/>
            <person name="Jung C."/>
            <person name="Cheung F."/>
            <person name="Havey M.J."/>
            <person name="Town C.D."/>
        </authorList>
    </citation>
    <scope>NUCLEOTIDE SEQUENCE</scope>
</reference>
<dbReference type="PANTHER" id="PTHR33223:SF10">
    <property type="entry name" value="AMINOTRANSFERASE-LIKE PLANT MOBILE DOMAIN-CONTAINING PROTEIN"/>
    <property type="match status" value="1"/>
</dbReference>
<evidence type="ECO:0000259" key="1">
    <source>
        <dbReference type="Pfam" id="PF03732"/>
    </source>
</evidence>
<dbReference type="EMBL" id="AC183433">
    <property type="protein sequence ID" value="ABD63092.1"/>
    <property type="molecule type" value="Genomic_DNA"/>
</dbReference>
<name>Q2AA95_ASPOF</name>
<proteinExistence type="predicted"/>
<dbReference type="AlphaFoldDB" id="Q2AA95"/>
<sequence length="155" mass="17857">MKDLESKIDALMSAREVKKTGIPKGSPTQHLIYFKSYLGVISSNEPLMVWSFFGTLRGPAFDWYRRLKPGKINSWEDLKSMFLAHFFDDDAEVSIRTLFDEKQKDGESVNTFIKRFRNQAMNCKDPVTEEFVLQTCHNNLSINILDVMGVEPLNT</sequence>
<organism evidence="2">
    <name type="scientific">Asparagus officinalis</name>
    <name type="common">Garden asparagus</name>
    <dbReference type="NCBI Taxonomy" id="4686"/>
    <lineage>
        <taxon>Eukaryota</taxon>
        <taxon>Viridiplantae</taxon>
        <taxon>Streptophyta</taxon>
        <taxon>Embryophyta</taxon>
        <taxon>Tracheophyta</taxon>
        <taxon>Spermatophyta</taxon>
        <taxon>Magnoliopsida</taxon>
        <taxon>Liliopsida</taxon>
        <taxon>Asparagales</taxon>
        <taxon>Asparagaceae</taxon>
        <taxon>Asparagoideae</taxon>
        <taxon>Asparagus</taxon>
    </lineage>
</organism>
<accession>Q2AA95</accession>